<evidence type="ECO:0000313" key="2">
    <source>
        <dbReference type="EMBL" id="MDT0646935.1"/>
    </source>
</evidence>
<dbReference type="RefSeq" id="WP_311495097.1">
    <property type="nucleotide sequence ID" value="NZ_JAVRHO010000011.1"/>
</dbReference>
<protein>
    <submittedName>
        <fullName evidence="2">PA2169 family four-helix-bundle protein</fullName>
    </submittedName>
</protein>
<dbReference type="InterPro" id="IPR011971">
    <property type="entry name" value="CHP02284"/>
</dbReference>
<comment type="caution">
    <text evidence="2">The sequence shown here is derived from an EMBL/GenBank/DDBJ whole genome shotgun (WGS) entry which is preliminary data.</text>
</comment>
<dbReference type="EMBL" id="JAVRHO010000011">
    <property type="protein sequence ID" value="MDT0646935.1"/>
    <property type="molecule type" value="Genomic_DNA"/>
</dbReference>
<feature type="domain" description="DUF2383" evidence="1">
    <location>
        <begin position="7"/>
        <end position="116"/>
    </location>
</feature>
<dbReference type="InterPro" id="IPR019052">
    <property type="entry name" value="DUF2383"/>
</dbReference>
<dbReference type="NCBIfam" id="TIGR02284">
    <property type="entry name" value="PA2169 family four-helix-bundle protein"/>
    <property type="match status" value="1"/>
</dbReference>
<dbReference type="InterPro" id="IPR012347">
    <property type="entry name" value="Ferritin-like"/>
</dbReference>
<proteinExistence type="predicted"/>
<dbReference type="Pfam" id="PF09537">
    <property type="entry name" value="DUF2383"/>
    <property type="match status" value="1"/>
</dbReference>
<dbReference type="Proteomes" id="UP001245285">
    <property type="component" value="Unassembled WGS sequence"/>
</dbReference>
<dbReference type="InterPro" id="IPR009078">
    <property type="entry name" value="Ferritin-like_SF"/>
</dbReference>
<dbReference type="SUPFAM" id="SSF47240">
    <property type="entry name" value="Ferritin-like"/>
    <property type="match status" value="1"/>
</dbReference>
<dbReference type="InterPro" id="IPR016920">
    <property type="entry name" value="UCP029477"/>
</dbReference>
<accession>A0ABU3CKQ6</accession>
<keyword evidence="3" id="KW-1185">Reference proteome</keyword>
<evidence type="ECO:0000259" key="1">
    <source>
        <dbReference type="Pfam" id="PF09537"/>
    </source>
</evidence>
<gene>
    <name evidence="2" type="ORF">RM545_09540</name>
</gene>
<reference evidence="2 3" key="1">
    <citation type="submission" date="2023-09" db="EMBL/GenBank/DDBJ databases">
        <authorList>
            <person name="Rey-Velasco X."/>
        </authorList>
    </citation>
    <scope>NUCLEOTIDE SEQUENCE [LARGE SCALE GENOMIC DNA]</scope>
    <source>
        <strain evidence="2 3">F260</strain>
    </source>
</reference>
<sequence>MEYSEKVANKLNELLKKNYDSEKGFKFAAEKVKNDQLKSFFKDKAQQRYDFGHELKSEIANFGESPDKGSSIAGDAHRTWMNLKASLSSDKEEAVLEEAVRGEKAAVEDYEDILKDPDIPASTGNILLKQKNAIMATFNEVKSLEKQFD</sequence>
<evidence type="ECO:0000313" key="3">
    <source>
        <dbReference type="Proteomes" id="UP001245285"/>
    </source>
</evidence>
<name>A0ABU3CKQ6_9FLAO</name>
<organism evidence="2 3">
    <name type="scientific">Autumnicola lenta</name>
    <dbReference type="NCBI Taxonomy" id="3075593"/>
    <lineage>
        <taxon>Bacteria</taxon>
        <taxon>Pseudomonadati</taxon>
        <taxon>Bacteroidota</taxon>
        <taxon>Flavobacteriia</taxon>
        <taxon>Flavobacteriales</taxon>
        <taxon>Flavobacteriaceae</taxon>
        <taxon>Autumnicola</taxon>
    </lineage>
</organism>
<dbReference type="Gene3D" id="1.20.1260.10">
    <property type="match status" value="1"/>
</dbReference>
<dbReference type="PIRSF" id="PIRSF029477">
    <property type="entry name" value="UCP029477"/>
    <property type="match status" value="1"/>
</dbReference>